<sequence>KWLEPEPIAGVFEDVRFASGKSVLRKTPYGTVLIIGPWNYPFLLIFAPVISAIAAGNSVLLKPSELCVNSTIAVTKVLESALDPTIFQIVQGGIEETTYLLEKKWDKIMLTGSPKVMKLLRSWPFLADH</sequence>
<evidence type="ECO:0000256" key="3">
    <source>
        <dbReference type="SAM" id="Phobius"/>
    </source>
</evidence>
<accession>A0A0L0CMS5</accession>
<dbReference type="InterPro" id="IPR015590">
    <property type="entry name" value="Aldehyde_DH_dom"/>
</dbReference>
<keyword evidence="2" id="KW-0560">Oxidoreductase</keyword>
<keyword evidence="3" id="KW-0472">Membrane</keyword>
<name>A0A0L0CMS5_LUCCU</name>
<dbReference type="GO" id="GO:0005737">
    <property type="term" value="C:cytoplasm"/>
    <property type="evidence" value="ECO:0007669"/>
    <property type="project" value="TreeGrafter"/>
</dbReference>
<comment type="caution">
    <text evidence="5">The sequence shown here is derived from an EMBL/GenBank/DDBJ whole genome shotgun (WGS) entry which is preliminary data.</text>
</comment>
<dbReference type="AlphaFoldDB" id="A0A0L0CMS5"/>
<dbReference type="InterPro" id="IPR012394">
    <property type="entry name" value="Aldehyde_DH_NAD(P)"/>
</dbReference>
<evidence type="ECO:0000313" key="6">
    <source>
        <dbReference type="Proteomes" id="UP000037069"/>
    </source>
</evidence>
<protein>
    <recommendedName>
        <fullName evidence="4">Aldehyde dehydrogenase domain-containing protein</fullName>
    </recommendedName>
</protein>
<keyword evidence="6" id="KW-1185">Reference proteome</keyword>
<gene>
    <name evidence="5" type="ORF">FF38_01263</name>
</gene>
<feature type="domain" description="Aldehyde dehydrogenase" evidence="4">
    <location>
        <begin position="20"/>
        <end position="120"/>
    </location>
</feature>
<keyword evidence="3" id="KW-0812">Transmembrane</keyword>
<dbReference type="InterPro" id="IPR016162">
    <property type="entry name" value="Ald_DH_N"/>
</dbReference>
<dbReference type="InterPro" id="IPR016161">
    <property type="entry name" value="Ald_DH/histidinol_DH"/>
</dbReference>
<proteinExistence type="inferred from homology"/>
<evidence type="ECO:0000259" key="4">
    <source>
        <dbReference type="Pfam" id="PF00171"/>
    </source>
</evidence>
<feature type="non-terminal residue" evidence="5">
    <location>
        <position position="1"/>
    </location>
</feature>
<dbReference type="STRING" id="7375.A0A0L0CMS5"/>
<dbReference type="PANTHER" id="PTHR43570:SF16">
    <property type="entry name" value="ALDEHYDE DEHYDROGENASE TYPE III, ISOFORM Q"/>
    <property type="match status" value="1"/>
</dbReference>
<evidence type="ECO:0000256" key="2">
    <source>
        <dbReference type="ARBA" id="ARBA00023002"/>
    </source>
</evidence>
<feature type="transmembrane region" description="Helical" evidence="3">
    <location>
        <begin position="40"/>
        <end position="61"/>
    </location>
</feature>
<evidence type="ECO:0000256" key="1">
    <source>
        <dbReference type="ARBA" id="ARBA00009986"/>
    </source>
</evidence>
<feature type="non-terminal residue" evidence="5">
    <location>
        <position position="129"/>
    </location>
</feature>
<dbReference type="Proteomes" id="UP000037069">
    <property type="component" value="Unassembled WGS sequence"/>
</dbReference>
<dbReference type="GO" id="GO:0006081">
    <property type="term" value="P:aldehyde metabolic process"/>
    <property type="evidence" value="ECO:0007669"/>
    <property type="project" value="InterPro"/>
</dbReference>
<dbReference type="SUPFAM" id="SSF53720">
    <property type="entry name" value="ALDH-like"/>
    <property type="match status" value="1"/>
</dbReference>
<dbReference type="OrthoDB" id="440325at2759"/>
<dbReference type="EMBL" id="JRES01000185">
    <property type="protein sequence ID" value="KNC33517.1"/>
    <property type="molecule type" value="Genomic_DNA"/>
</dbReference>
<dbReference type="Gene3D" id="3.40.605.10">
    <property type="entry name" value="Aldehyde Dehydrogenase, Chain A, domain 1"/>
    <property type="match status" value="1"/>
</dbReference>
<keyword evidence="3" id="KW-1133">Transmembrane helix</keyword>
<dbReference type="Pfam" id="PF00171">
    <property type="entry name" value="Aldedh"/>
    <property type="match status" value="1"/>
</dbReference>
<evidence type="ECO:0000313" key="5">
    <source>
        <dbReference type="EMBL" id="KNC33517.1"/>
    </source>
</evidence>
<dbReference type="GO" id="GO:0004029">
    <property type="term" value="F:aldehyde dehydrogenase (NAD+) activity"/>
    <property type="evidence" value="ECO:0007669"/>
    <property type="project" value="TreeGrafter"/>
</dbReference>
<organism evidence="5 6">
    <name type="scientific">Lucilia cuprina</name>
    <name type="common">Green bottle fly</name>
    <name type="synonym">Australian sheep blowfly</name>
    <dbReference type="NCBI Taxonomy" id="7375"/>
    <lineage>
        <taxon>Eukaryota</taxon>
        <taxon>Metazoa</taxon>
        <taxon>Ecdysozoa</taxon>
        <taxon>Arthropoda</taxon>
        <taxon>Hexapoda</taxon>
        <taxon>Insecta</taxon>
        <taxon>Pterygota</taxon>
        <taxon>Neoptera</taxon>
        <taxon>Endopterygota</taxon>
        <taxon>Diptera</taxon>
        <taxon>Brachycera</taxon>
        <taxon>Muscomorpha</taxon>
        <taxon>Oestroidea</taxon>
        <taxon>Calliphoridae</taxon>
        <taxon>Luciliinae</taxon>
        <taxon>Lucilia</taxon>
    </lineage>
</organism>
<dbReference type="PANTHER" id="PTHR43570">
    <property type="entry name" value="ALDEHYDE DEHYDROGENASE"/>
    <property type="match status" value="1"/>
</dbReference>
<reference evidence="5 6" key="1">
    <citation type="journal article" date="2015" name="Nat. Commun.">
        <title>Lucilia cuprina genome unlocks parasitic fly biology to underpin future interventions.</title>
        <authorList>
            <person name="Anstead C.A."/>
            <person name="Korhonen P.K."/>
            <person name="Young N.D."/>
            <person name="Hall R.S."/>
            <person name="Jex A.R."/>
            <person name="Murali S.C."/>
            <person name="Hughes D.S."/>
            <person name="Lee S.F."/>
            <person name="Perry T."/>
            <person name="Stroehlein A.J."/>
            <person name="Ansell B.R."/>
            <person name="Breugelmans B."/>
            <person name="Hofmann A."/>
            <person name="Qu J."/>
            <person name="Dugan S."/>
            <person name="Lee S.L."/>
            <person name="Chao H."/>
            <person name="Dinh H."/>
            <person name="Han Y."/>
            <person name="Doddapaneni H.V."/>
            <person name="Worley K.C."/>
            <person name="Muzny D.M."/>
            <person name="Ioannidis P."/>
            <person name="Waterhouse R.M."/>
            <person name="Zdobnov E.M."/>
            <person name="James P.J."/>
            <person name="Bagnall N.H."/>
            <person name="Kotze A.C."/>
            <person name="Gibbs R.A."/>
            <person name="Richards S."/>
            <person name="Batterham P."/>
            <person name="Gasser R.B."/>
        </authorList>
    </citation>
    <scope>NUCLEOTIDE SEQUENCE [LARGE SCALE GENOMIC DNA]</scope>
    <source>
        <strain evidence="5 6">LS</strain>
        <tissue evidence="5">Full body</tissue>
    </source>
</reference>
<comment type="similarity">
    <text evidence="1">Belongs to the aldehyde dehydrogenase family.</text>
</comment>